<keyword evidence="8" id="KW-1185">Reference proteome</keyword>
<evidence type="ECO:0000256" key="3">
    <source>
        <dbReference type="ARBA" id="ARBA00022989"/>
    </source>
</evidence>
<reference evidence="7 8" key="1">
    <citation type="submission" date="2022-01" db="EMBL/GenBank/DDBJ databases">
        <authorList>
            <person name="Xiong W."/>
            <person name="Schranz E."/>
        </authorList>
    </citation>
    <scope>NUCLEOTIDE SEQUENCE [LARGE SCALE GENOMIC DNA]</scope>
</reference>
<dbReference type="GO" id="GO:0016020">
    <property type="term" value="C:membrane"/>
    <property type="evidence" value="ECO:0007669"/>
    <property type="project" value="UniProtKB-SubCell"/>
</dbReference>
<dbReference type="InterPro" id="IPR004864">
    <property type="entry name" value="LEA_2"/>
</dbReference>
<dbReference type="Pfam" id="PF03168">
    <property type="entry name" value="LEA_2"/>
    <property type="match status" value="1"/>
</dbReference>
<evidence type="ECO:0000256" key="5">
    <source>
        <dbReference type="SAM" id="Phobius"/>
    </source>
</evidence>
<dbReference type="Proteomes" id="UP001157418">
    <property type="component" value="Unassembled WGS sequence"/>
</dbReference>
<sequence length="213" mass="23440">MHVKRKNEAQDILSAIPGDDQRSRCHKRRRCICLSVTICVFAVGLLILILALTVFKSKKPVTTVDSVVLKDVNASVNLIPPMVSVNVSLDISISVKNPNKVGIKYRNSSTAVRYKGKDIGDVPIPAGMIGGGDTKQLNLTVTVFVDRLATDLDIYGDVINGNLPLSTYTRISGKVRVLNLFNIHVVSTSTCNLKIDILNRRIADQNCHYKNRL</sequence>
<evidence type="ECO:0000256" key="1">
    <source>
        <dbReference type="ARBA" id="ARBA00004167"/>
    </source>
</evidence>
<comment type="caution">
    <text evidence="7">The sequence shown here is derived from an EMBL/GenBank/DDBJ whole genome shotgun (WGS) entry which is preliminary data.</text>
</comment>
<dbReference type="AlphaFoldDB" id="A0AAU9P7H3"/>
<dbReference type="SUPFAM" id="SSF117070">
    <property type="entry name" value="LEA14-like"/>
    <property type="match status" value="1"/>
</dbReference>
<dbReference type="GO" id="GO:0098542">
    <property type="term" value="P:defense response to other organism"/>
    <property type="evidence" value="ECO:0007669"/>
    <property type="project" value="InterPro"/>
</dbReference>
<feature type="domain" description="Late embryogenesis abundant protein LEA-2 subgroup" evidence="6">
    <location>
        <begin position="93"/>
        <end position="184"/>
    </location>
</feature>
<keyword evidence="4 5" id="KW-0472">Membrane</keyword>
<dbReference type="InterPro" id="IPR044839">
    <property type="entry name" value="NDR1-like"/>
</dbReference>
<accession>A0AAU9P7H3</accession>
<gene>
    <name evidence="7" type="ORF">LVIROSA_LOCUS31806</name>
</gene>
<dbReference type="EMBL" id="CAKMRJ010005523">
    <property type="protein sequence ID" value="CAH1446086.1"/>
    <property type="molecule type" value="Genomic_DNA"/>
</dbReference>
<dbReference type="PANTHER" id="PTHR31234">
    <property type="entry name" value="LATE EMBRYOGENESIS ABUNDANT (LEA) HYDROXYPROLINE-RICH GLYCOPROTEIN FAMILY"/>
    <property type="match status" value="1"/>
</dbReference>
<evidence type="ECO:0000256" key="4">
    <source>
        <dbReference type="ARBA" id="ARBA00023136"/>
    </source>
</evidence>
<dbReference type="PANTHER" id="PTHR31234:SF65">
    <property type="entry name" value="LATE EMBRYOGENESIS ABUNDANT PROTEIN, LEA_2 SUBGROUP"/>
    <property type="match status" value="1"/>
</dbReference>
<comment type="subcellular location">
    <subcellularLocation>
        <location evidence="1">Membrane</location>
        <topology evidence="1">Single-pass membrane protein</topology>
    </subcellularLocation>
</comment>
<dbReference type="Gene3D" id="2.60.40.1820">
    <property type="match status" value="1"/>
</dbReference>
<evidence type="ECO:0000313" key="8">
    <source>
        <dbReference type="Proteomes" id="UP001157418"/>
    </source>
</evidence>
<evidence type="ECO:0000259" key="6">
    <source>
        <dbReference type="Pfam" id="PF03168"/>
    </source>
</evidence>
<organism evidence="7 8">
    <name type="scientific">Lactuca virosa</name>
    <dbReference type="NCBI Taxonomy" id="75947"/>
    <lineage>
        <taxon>Eukaryota</taxon>
        <taxon>Viridiplantae</taxon>
        <taxon>Streptophyta</taxon>
        <taxon>Embryophyta</taxon>
        <taxon>Tracheophyta</taxon>
        <taxon>Spermatophyta</taxon>
        <taxon>Magnoliopsida</taxon>
        <taxon>eudicotyledons</taxon>
        <taxon>Gunneridae</taxon>
        <taxon>Pentapetalae</taxon>
        <taxon>asterids</taxon>
        <taxon>campanulids</taxon>
        <taxon>Asterales</taxon>
        <taxon>Asteraceae</taxon>
        <taxon>Cichorioideae</taxon>
        <taxon>Cichorieae</taxon>
        <taxon>Lactucinae</taxon>
        <taxon>Lactuca</taxon>
    </lineage>
</organism>
<keyword evidence="2 5" id="KW-0812">Transmembrane</keyword>
<evidence type="ECO:0000256" key="2">
    <source>
        <dbReference type="ARBA" id="ARBA00022692"/>
    </source>
</evidence>
<protein>
    <recommendedName>
        <fullName evidence="6">Late embryogenesis abundant protein LEA-2 subgroup domain-containing protein</fullName>
    </recommendedName>
</protein>
<evidence type="ECO:0000313" key="7">
    <source>
        <dbReference type="EMBL" id="CAH1446086.1"/>
    </source>
</evidence>
<name>A0AAU9P7H3_9ASTR</name>
<feature type="transmembrane region" description="Helical" evidence="5">
    <location>
        <begin position="31"/>
        <end position="55"/>
    </location>
</feature>
<proteinExistence type="predicted"/>
<keyword evidence="3 5" id="KW-1133">Transmembrane helix</keyword>